<dbReference type="SMART" id="SM00225">
    <property type="entry name" value="BTB"/>
    <property type="match status" value="1"/>
</dbReference>
<dbReference type="Pfam" id="PF00651">
    <property type="entry name" value="BTB"/>
    <property type="match status" value="1"/>
</dbReference>
<dbReference type="OrthoDB" id="1022638at2759"/>
<dbReference type="PANTHER" id="PTHR46306">
    <property type="entry name" value="BTB/POZ DOMAIN-CONTAINING PROTEIN 9"/>
    <property type="match status" value="1"/>
</dbReference>
<dbReference type="PROSITE" id="PS51886">
    <property type="entry name" value="TLDC"/>
    <property type="match status" value="1"/>
</dbReference>
<dbReference type="InterPro" id="IPR006571">
    <property type="entry name" value="TLDc_dom"/>
</dbReference>
<dbReference type="InterPro" id="IPR052407">
    <property type="entry name" value="BTB_POZ_domain_cont_9"/>
</dbReference>
<dbReference type="InterPro" id="IPR000210">
    <property type="entry name" value="BTB/POZ_dom"/>
</dbReference>
<dbReference type="Proteomes" id="UP000266861">
    <property type="component" value="Unassembled WGS sequence"/>
</dbReference>
<dbReference type="InterPro" id="IPR011333">
    <property type="entry name" value="SKP1/BTB/POZ_sf"/>
</dbReference>
<proteinExistence type="predicted"/>
<feature type="domain" description="BTB" evidence="1">
    <location>
        <begin position="23"/>
        <end position="92"/>
    </location>
</feature>
<dbReference type="EMBL" id="PQFF01000184">
    <property type="protein sequence ID" value="RHZ76565.1"/>
    <property type="molecule type" value="Genomic_DNA"/>
</dbReference>
<reference evidence="3 4" key="1">
    <citation type="submission" date="2018-08" db="EMBL/GenBank/DDBJ databases">
        <title>Genome and evolution of the arbuscular mycorrhizal fungus Diversispora epigaea (formerly Glomus versiforme) and its bacterial endosymbionts.</title>
        <authorList>
            <person name="Sun X."/>
            <person name="Fei Z."/>
            <person name="Harrison M."/>
        </authorList>
    </citation>
    <scope>NUCLEOTIDE SEQUENCE [LARGE SCALE GENOMIC DNA]</scope>
    <source>
        <strain evidence="3 4">IT104</strain>
    </source>
</reference>
<accession>A0A397IL14</accession>
<evidence type="ECO:0000313" key="4">
    <source>
        <dbReference type="Proteomes" id="UP000266861"/>
    </source>
</evidence>
<evidence type="ECO:0000313" key="3">
    <source>
        <dbReference type="EMBL" id="RHZ76565.1"/>
    </source>
</evidence>
<dbReference type="PROSITE" id="PS50097">
    <property type="entry name" value="BTB"/>
    <property type="match status" value="1"/>
</dbReference>
<evidence type="ECO:0000259" key="1">
    <source>
        <dbReference type="PROSITE" id="PS50097"/>
    </source>
</evidence>
<comment type="caution">
    <text evidence="3">The sequence shown here is derived from an EMBL/GenBank/DDBJ whole genome shotgun (WGS) entry which is preliminary data.</text>
</comment>
<dbReference type="PANTHER" id="PTHR46306:SF1">
    <property type="entry name" value="BTB_POZ DOMAIN-CONTAINING PROTEIN 9"/>
    <property type="match status" value="1"/>
</dbReference>
<organism evidence="3 4">
    <name type="scientific">Diversispora epigaea</name>
    <dbReference type="NCBI Taxonomy" id="1348612"/>
    <lineage>
        <taxon>Eukaryota</taxon>
        <taxon>Fungi</taxon>
        <taxon>Fungi incertae sedis</taxon>
        <taxon>Mucoromycota</taxon>
        <taxon>Glomeromycotina</taxon>
        <taxon>Glomeromycetes</taxon>
        <taxon>Diversisporales</taxon>
        <taxon>Diversisporaceae</taxon>
        <taxon>Diversispora</taxon>
    </lineage>
</organism>
<gene>
    <name evidence="3" type="ORF">Glove_196g71</name>
</gene>
<evidence type="ECO:0008006" key="5">
    <source>
        <dbReference type="Google" id="ProtNLM"/>
    </source>
</evidence>
<sequence length="509" mass="58332">MTLKFFDKLSRNFIELLSDKDDFNVIIIVKNEKSFTAHSNVLKCRSPYFSKELKNIIPNENNVKTISKPNISDEIFNVILKYIYGGIVDLENVEPKFIFDLMMAANKFEIKELTKKLENHLIETKSSWLKSHFSLYPSLIFDAEDFTSLQESALVSLLKRDDLQLEEVIIWEYVIKWGIAQNSTLPVDLKEWTNENFTTLKTTLQQCLPLIRYFHIPGIDALKKINPYKKILDEQLLDDLNQYFIAPDQPVKSKILPPRTILVQELPVRTTELSNPLPTIITYEHVAEISSWIDRKSSTYSLTNTPYEFQLILKGSIDGFRPQTFWHKCHGHASTVTIIKIKGTDEILGGYNPLIWDANTTAVLGYACSWKKTNNSFIFSLKNGNIQNSILSRVKIWDCAIGNISGNKSSVCNHKSGYYEKPIRTTTNNFSIVDYEVFKVLRSQRPTDDLNKATATDCFALVLLDLHMVIGLCCTCAFADTDTLENKNLLEKAHKDKISVFIKTSMHIE</sequence>
<dbReference type="CDD" id="cd18186">
    <property type="entry name" value="BTB_POZ_ZBTB_KLHL-like"/>
    <property type="match status" value="1"/>
</dbReference>
<evidence type="ECO:0000259" key="2">
    <source>
        <dbReference type="PROSITE" id="PS51886"/>
    </source>
</evidence>
<feature type="domain" description="TLDc" evidence="2">
    <location>
        <begin position="279"/>
        <end position="441"/>
    </location>
</feature>
<dbReference type="SUPFAM" id="SSF54695">
    <property type="entry name" value="POZ domain"/>
    <property type="match status" value="1"/>
</dbReference>
<dbReference type="Gene3D" id="3.30.710.10">
    <property type="entry name" value="Potassium Channel Kv1.1, Chain A"/>
    <property type="match status" value="1"/>
</dbReference>
<dbReference type="GO" id="GO:0005737">
    <property type="term" value="C:cytoplasm"/>
    <property type="evidence" value="ECO:0007669"/>
    <property type="project" value="TreeGrafter"/>
</dbReference>
<name>A0A397IL14_9GLOM</name>
<keyword evidence="4" id="KW-1185">Reference proteome</keyword>
<protein>
    <recommendedName>
        <fullName evidence="5">BTB domain-containing protein</fullName>
    </recommendedName>
</protein>
<dbReference type="AlphaFoldDB" id="A0A397IL14"/>
<dbReference type="Pfam" id="PF07534">
    <property type="entry name" value="TLD"/>
    <property type="match status" value="1"/>
</dbReference>